<proteinExistence type="inferred from homology"/>
<protein>
    <recommendedName>
        <fullName evidence="3">Bacterial sugar transferase domain-containing protein</fullName>
    </recommendedName>
</protein>
<gene>
    <name evidence="4" type="ORF">A2114_02105</name>
</gene>
<feature type="transmembrane region" description="Helical" evidence="2">
    <location>
        <begin position="109"/>
        <end position="126"/>
    </location>
</feature>
<keyword evidence="2" id="KW-1133">Transmembrane helix</keyword>
<accession>A0A1G2QBD1</accession>
<dbReference type="EMBL" id="MHTG01000004">
    <property type="protein sequence ID" value="OHA57884.1"/>
    <property type="molecule type" value="Genomic_DNA"/>
</dbReference>
<evidence type="ECO:0000313" key="4">
    <source>
        <dbReference type="EMBL" id="OHA57884.1"/>
    </source>
</evidence>
<feature type="domain" description="Bacterial sugar transferase" evidence="3">
    <location>
        <begin position="247"/>
        <end position="430"/>
    </location>
</feature>
<keyword evidence="2" id="KW-0472">Membrane</keyword>
<evidence type="ECO:0000256" key="2">
    <source>
        <dbReference type="SAM" id="Phobius"/>
    </source>
</evidence>
<dbReference type="PANTHER" id="PTHR30576:SF0">
    <property type="entry name" value="UNDECAPRENYL-PHOSPHATE N-ACETYLGALACTOSAMINYL 1-PHOSPHATE TRANSFERASE-RELATED"/>
    <property type="match status" value="1"/>
</dbReference>
<keyword evidence="2" id="KW-0812">Transmembrane</keyword>
<evidence type="ECO:0000313" key="5">
    <source>
        <dbReference type="Proteomes" id="UP000176494"/>
    </source>
</evidence>
<dbReference type="Pfam" id="PF02397">
    <property type="entry name" value="Bac_transf"/>
    <property type="match status" value="1"/>
</dbReference>
<dbReference type="PANTHER" id="PTHR30576">
    <property type="entry name" value="COLANIC BIOSYNTHESIS UDP-GLUCOSE LIPID CARRIER TRANSFERASE"/>
    <property type="match status" value="1"/>
</dbReference>
<evidence type="ECO:0000259" key="3">
    <source>
        <dbReference type="Pfam" id="PF02397"/>
    </source>
</evidence>
<dbReference type="GO" id="GO:0016780">
    <property type="term" value="F:phosphotransferase activity, for other substituted phosphate groups"/>
    <property type="evidence" value="ECO:0007669"/>
    <property type="project" value="TreeGrafter"/>
</dbReference>
<feature type="transmembrane region" description="Helical" evidence="2">
    <location>
        <begin position="252"/>
        <end position="273"/>
    </location>
</feature>
<sequence>MKRINRRTTLTLFLGDILFFVIALWLTLFIRYAEWPSQALFLQHLGPFAIIFAVWLVVFFIFDLYRRPTTLFRRQLPSVILRAQITNTLIAIIFFYYLPVFGIAPRTNLFIYLIVSFGLIVAWRTLARRFSLRRRVTNLIFICRGAEVDELKEEFKSNDRYDIKVVAASEAESLVNDNLMVIFNPYDREGPVNRQSLYRLIFAGVTFINVHDLYEEIFERIPVSILDEQWFIENISSRGAVTYDLFKRAMDIAVSLVLGLISLVFYPFIILAIKIEDGNEIFTHQNRAGRNNQIIQVVKFRTMLFTDNGDWQNQDKVNRVTKVGNFLRRTRLDELPQLWNVLRGDVSLIGPRPEFPKAVEHYADKIPYYNIRHLIKPGLSGWAQIYGEHPHHGLEIETTQNKLSHDLYYVKHRGIILDIIIGLKTIRTLLSRSGI</sequence>
<dbReference type="Proteomes" id="UP000176494">
    <property type="component" value="Unassembled WGS sequence"/>
</dbReference>
<comment type="caution">
    <text evidence="4">The sequence shown here is derived from an EMBL/GenBank/DDBJ whole genome shotgun (WGS) entry which is preliminary data.</text>
</comment>
<dbReference type="AlphaFoldDB" id="A0A1G2QBD1"/>
<reference evidence="4 5" key="1">
    <citation type="journal article" date="2016" name="Nat. Commun.">
        <title>Thousands of microbial genomes shed light on interconnected biogeochemical processes in an aquifer system.</title>
        <authorList>
            <person name="Anantharaman K."/>
            <person name="Brown C.T."/>
            <person name="Hug L.A."/>
            <person name="Sharon I."/>
            <person name="Castelle C.J."/>
            <person name="Probst A.J."/>
            <person name="Thomas B.C."/>
            <person name="Singh A."/>
            <person name="Wilkins M.J."/>
            <person name="Karaoz U."/>
            <person name="Brodie E.L."/>
            <person name="Williams K.H."/>
            <person name="Hubbard S.S."/>
            <person name="Banfield J.F."/>
        </authorList>
    </citation>
    <scope>NUCLEOTIDE SEQUENCE [LARGE SCALE GENOMIC DNA]</scope>
</reference>
<dbReference type="STRING" id="1802435.A2114_02105"/>
<feature type="transmembrane region" description="Helical" evidence="2">
    <location>
        <begin position="45"/>
        <end position="65"/>
    </location>
</feature>
<organism evidence="4 5">
    <name type="scientific">Candidatus Vogelbacteria bacterium GWA1_51_14</name>
    <dbReference type="NCBI Taxonomy" id="1802435"/>
    <lineage>
        <taxon>Bacteria</taxon>
        <taxon>Candidatus Vogeliibacteriota</taxon>
    </lineage>
</organism>
<feature type="transmembrane region" description="Helical" evidence="2">
    <location>
        <begin position="85"/>
        <end position="103"/>
    </location>
</feature>
<comment type="similarity">
    <text evidence="1">Belongs to the bacterial sugar transferase family.</text>
</comment>
<dbReference type="InterPro" id="IPR003362">
    <property type="entry name" value="Bact_transf"/>
</dbReference>
<name>A0A1G2QBD1_9BACT</name>
<evidence type="ECO:0000256" key="1">
    <source>
        <dbReference type="ARBA" id="ARBA00006464"/>
    </source>
</evidence>
<feature type="transmembrane region" description="Helical" evidence="2">
    <location>
        <begin position="12"/>
        <end position="33"/>
    </location>
</feature>